<feature type="compositionally biased region" description="Low complexity" evidence="4">
    <location>
        <begin position="40"/>
        <end position="49"/>
    </location>
</feature>
<evidence type="ECO:0000256" key="2">
    <source>
        <dbReference type="ARBA" id="ARBA00022927"/>
    </source>
</evidence>
<protein>
    <submittedName>
        <fullName evidence="5">Flagellar biosynthesis protein</fullName>
    </submittedName>
</protein>
<dbReference type="PANTHER" id="PTHR34982:SF1">
    <property type="entry name" value="FLAGELLAR ASSEMBLY PROTEIN FLIH"/>
    <property type="match status" value="1"/>
</dbReference>
<gene>
    <name evidence="5" type="ORF">I5E68_03090</name>
</gene>
<keyword evidence="2" id="KW-0653">Protein transport</keyword>
<reference evidence="5" key="1">
    <citation type="submission" date="2020-11" db="EMBL/GenBank/DDBJ databases">
        <title>Novosphingobium aureum sp. nov., a marine bacterium isolated from sediment of a salt flat.</title>
        <authorList>
            <person name="Yoo Y."/>
            <person name="Kim J.-J."/>
        </authorList>
    </citation>
    <scope>NUCLEOTIDE SEQUENCE</scope>
    <source>
        <strain evidence="5">YJ-S2-02</strain>
    </source>
</reference>
<dbReference type="InterPro" id="IPR051472">
    <property type="entry name" value="T3SS_Stator/FliH"/>
</dbReference>
<evidence type="ECO:0000313" key="6">
    <source>
        <dbReference type="Proteomes" id="UP000617634"/>
    </source>
</evidence>
<keyword evidence="5" id="KW-0969">Cilium</keyword>
<keyword evidence="3" id="KW-0175">Coiled coil</keyword>
<feature type="coiled-coil region" evidence="3">
    <location>
        <begin position="80"/>
        <end position="107"/>
    </location>
</feature>
<dbReference type="GO" id="GO:0005829">
    <property type="term" value="C:cytosol"/>
    <property type="evidence" value="ECO:0007669"/>
    <property type="project" value="TreeGrafter"/>
</dbReference>
<dbReference type="AlphaFoldDB" id="A0A931MJL4"/>
<comment type="caution">
    <text evidence="5">The sequence shown here is derived from an EMBL/GenBank/DDBJ whole genome shotgun (WGS) entry which is preliminary data.</text>
</comment>
<evidence type="ECO:0000313" key="5">
    <source>
        <dbReference type="EMBL" id="MBH0111937.1"/>
    </source>
</evidence>
<proteinExistence type="predicted"/>
<evidence type="ECO:0000256" key="3">
    <source>
        <dbReference type="SAM" id="Coils"/>
    </source>
</evidence>
<keyword evidence="5" id="KW-0282">Flagellum</keyword>
<feature type="region of interest" description="Disordered" evidence="4">
    <location>
        <begin position="1"/>
        <end position="65"/>
    </location>
</feature>
<dbReference type="EMBL" id="JADZGI010000001">
    <property type="protein sequence ID" value="MBH0111937.1"/>
    <property type="molecule type" value="Genomic_DNA"/>
</dbReference>
<dbReference type="RefSeq" id="WP_197160674.1">
    <property type="nucleotide sequence ID" value="NZ_JADZGI010000001.1"/>
</dbReference>
<keyword evidence="1" id="KW-0813">Transport</keyword>
<accession>A0A931MJL4</accession>
<keyword evidence="6" id="KW-1185">Reference proteome</keyword>
<dbReference type="PANTHER" id="PTHR34982">
    <property type="entry name" value="YOP PROTEINS TRANSLOCATION PROTEIN L"/>
    <property type="match status" value="1"/>
</dbReference>
<dbReference type="GO" id="GO:0015031">
    <property type="term" value="P:protein transport"/>
    <property type="evidence" value="ECO:0007669"/>
    <property type="project" value="UniProtKB-KW"/>
</dbReference>
<sequence length="293" mass="31186">MSDSEDRRSGVGDRRRQPRAGVGAIAWPAAPERSVHTADGEGAAFEDAASNGTTPDDGAAGPIQPFSFDRVFQSGQREPAEVAEVAATRLREEIAALEARVERMAQDHAAELSRARSDGFEAGLVQARSEREEAVLAATDALHAALEEARRDFDRVSEDIARDAAVVAYQAANMLAGHAVDHDPVRAIDEALGRALDQVSRGTGLVIRINPAIREDLEKRVALRQAREQRRIDMMLVEDETIAIGDAQITWTEGGLVVDAMARRAAVLAELGGLLGPDGEAQLPGDAYPGGGA</sequence>
<name>A0A931MJL4_9SPHN</name>
<keyword evidence="5" id="KW-0966">Cell projection</keyword>
<organism evidence="5 6">
    <name type="scientific">Novosphingobium aureum</name>
    <dbReference type="NCBI Taxonomy" id="2792964"/>
    <lineage>
        <taxon>Bacteria</taxon>
        <taxon>Pseudomonadati</taxon>
        <taxon>Pseudomonadota</taxon>
        <taxon>Alphaproteobacteria</taxon>
        <taxon>Sphingomonadales</taxon>
        <taxon>Sphingomonadaceae</taxon>
        <taxon>Novosphingobium</taxon>
    </lineage>
</organism>
<evidence type="ECO:0000256" key="4">
    <source>
        <dbReference type="SAM" id="MobiDB-lite"/>
    </source>
</evidence>
<feature type="compositionally biased region" description="Basic and acidic residues" evidence="4">
    <location>
        <begin position="1"/>
        <end position="15"/>
    </location>
</feature>
<dbReference type="Proteomes" id="UP000617634">
    <property type="component" value="Unassembled WGS sequence"/>
</dbReference>
<evidence type="ECO:0000256" key="1">
    <source>
        <dbReference type="ARBA" id="ARBA00022448"/>
    </source>
</evidence>